<evidence type="ECO:0000313" key="8">
    <source>
        <dbReference type="Proteomes" id="UP000053989"/>
    </source>
</evidence>
<dbReference type="GO" id="GO:0004842">
    <property type="term" value="F:ubiquitin-protein transferase activity"/>
    <property type="evidence" value="ECO:0007669"/>
    <property type="project" value="InterPro"/>
</dbReference>
<dbReference type="OrthoDB" id="6105938at2759"/>
<dbReference type="PROSITE" id="PS00518">
    <property type="entry name" value="ZF_RING_1"/>
    <property type="match status" value="1"/>
</dbReference>
<accession>A0A0C3DGP8</accession>
<organism evidence="7 8">
    <name type="scientific">Scleroderma citrinum Foug A</name>
    <dbReference type="NCBI Taxonomy" id="1036808"/>
    <lineage>
        <taxon>Eukaryota</taxon>
        <taxon>Fungi</taxon>
        <taxon>Dikarya</taxon>
        <taxon>Basidiomycota</taxon>
        <taxon>Agaricomycotina</taxon>
        <taxon>Agaricomycetes</taxon>
        <taxon>Agaricomycetidae</taxon>
        <taxon>Boletales</taxon>
        <taxon>Sclerodermatineae</taxon>
        <taxon>Sclerodermataceae</taxon>
        <taxon>Scleroderma</taxon>
    </lineage>
</organism>
<dbReference type="HOGENOM" id="CLU_093946_1_0_1"/>
<dbReference type="InParanoid" id="A0A0C3DGP8"/>
<reference evidence="7 8" key="1">
    <citation type="submission" date="2014-04" db="EMBL/GenBank/DDBJ databases">
        <authorList>
            <consortium name="DOE Joint Genome Institute"/>
            <person name="Kuo A."/>
            <person name="Kohler A."/>
            <person name="Nagy L.G."/>
            <person name="Floudas D."/>
            <person name="Copeland A."/>
            <person name="Barry K.W."/>
            <person name="Cichocki N."/>
            <person name="Veneault-Fourrey C."/>
            <person name="LaButti K."/>
            <person name="Lindquist E.A."/>
            <person name="Lipzen A."/>
            <person name="Lundell T."/>
            <person name="Morin E."/>
            <person name="Murat C."/>
            <person name="Sun H."/>
            <person name="Tunlid A."/>
            <person name="Henrissat B."/>
            <person name="Grigoriev I.V."/>
            <person name="Hibbett D.S."/>
            <person name="Martin F."/>
            <person name="Nordberg H.P."/>
            <person name="Cantor M.N."/>
            <person name="Hua S.X."/>
        </authorList>
    </citation>
    <scope>NUCLEOTIDE SEQUENCE [LARGE SCALE GENOMIC DNA]</scope>
    <source>
        <strain evidence="7 8">Foug A</strain>
    </source>
</reference>
<dbReference type="STRING" id="1036808.A0A0C3DGP8"/>
<dbReference type="EMBL" id="KN822068">
    <property type="protein sequence ID" value="KIM59885.1"/>
    <property type="molecule type" value="Genomic_DNA"/>
</dbReference>
<proteinExistence type="predicted"/>
<dbReference type="Pfam" id="PF14634">
    <property type="entry name" value="zf-RING_5"/>
    <property type="match status" value="1"/>
</dbReference>
<dbReference type="InterPro" id="IPR037381">
    <property type="entry name" value="RFWD3"/>
</dbReference>
<dbReference type="InterPro" id="IPR017907">
    <property type="entry name" value="Znf_RING_CS"/>
</dbReference>
<dbReference type="PANTHER" id="PTHR16047">
    <property type="entry name" value="RFWD3 PROTEIN"/>
    <property type="match status" value="1"/>
</dbReference>
<dbReference type="Gene3D" id="3.30.40.10">
    <property type="entry name" value="Zinc/RING finger domain, C3HC4 (zinc finger)"/>
    <property type="match status" value="1"/>
</dbReference>
<evidence type="ECO:0000256" key="5">
    <source>
        <dbReference type="SAM" id="Coils"/>
    </source>
</evidence>
<keyword evidence="1" id="KW-0479">Metal-binding</keyword>
<evidence type="ECO:0000259" key="6">
    <source>
        <dbReference type="PROSITE" id="PS50089"/>
    </source>
</evidence>
<dbReference type="GO" id="GO:0005634">
    <property type="term" value="C:nucleus"/>
    <property type="evidence" value="ECO:0007669"/>
    <property type="project" value="InterPro"/>
</dbReference>
<dbReference type="PROSITE" id="PS50089">
    <property type="entry name" value="ZF_RING_2"/>
    <property type="match status" value="1"/>
</dbReference>
<dbReference type="SUPFAM" id="SSF57850">
    <property type="entry name" value="RING/U-box"/>
    <property type="match status" value="1"/>
</dbReference>
<dbReference type="SMART" id="SM00184">
    <property type="entry name" value="RING"/>
    <property type="match status" value="1"/>
</dbReference>
<evidence type="ECO:0000256" key="4">
    <source>
        <dbReference type="PROSITE-ProRule" id="PRU00175"/>
    </source>
</evidence>
<gene>
    <name evidence="7" type="ORF">SCLCIDRAFT_125322</name>
</gene>
<dbReference type="Proteomes" id="UP000053989">
    <property type="component" value="Unassembled WGS sequence"/>
</dbReference>
<evidence type="ECO:0000256" key="3">
    <source>
        <dbReference type="ARBA" id="ARBA00022833"/>
    </source>
</evidence>
<keyword evidence="2 4" id="KW-0863">Zinc-finger</keyword>
<keyword evidence="5" id="KW-0175">Coiled coil</keyword>
<sequence length="221" mass="25391">MLVVGPNSTCDVCLECYTNGVNIPHAISCGHVFCQRCIQHLVQHKCPLCRTRFSPQEVRKLHVDRDPNVKAILDVEPSQSAPSAPEADGEGQRLLNEITRIVKEGAKINEIRRVIDECRAYYKSQGDQYTPVRVSCLLLHNLAESQRKLSLQADELKGLRAECDDIRERFAEELEAAELKYDDLQKARQEERDAQMAKEKSLRDRYYDMNQSWLWLVPALH</sequence>
<dbReference type="InterPro" id="IPR013083">
    <property type="entry name" value="Znf_RING/FYVE/PHD"/>
</dbReference>
<dbReference type="GO" id="GO:0008270">
    <property type="term" value="F:zinc ion binding"/>
    <property type="evidence" value="ECO:0007669"/>
    <property type="project" value="UniProtKB-KW"/>
</dbReference>
<feature type="domain" description="RING-type" evidence="6">
    <location>
        <begin position="10"/>
        <end position="50"/>
    </location>
</feature>
<dbReference type="PANTHER" id="PTHR16047:SF7">
    <property type="entry name" value="E3 UBIQUITIN-PROTEIN LIGASE RFWD3"/>
    <property type="match status" value="1"/>
</dbReference>
<keyword evidence="8" id="KW-1185">Reference proteome</keyword>
<name>A0A0C3DGP8_9AGAM</name>
<protein>
    <recommendedName>
        <fullName evidence="6">RING-type domain-containing protein</fullName>
    </recommendedName>
</protein>
<feature type="coiled-coil region" evidence="5">
    <location>
        <begin position="142"/>
        <end position="204"/>
    </location>
</feature>
<evidence type="ECO:0000256" key="2">
    <source>
        <dbReference type="ARBA" id="ARBA00022771"/>
    </source>
</evidence>
<reference evidence="8" key="2">
    <citation type="submission" date="2015-01" db="EMBL/GenBank/DDBJ databases">
        <title>Evolutionary Origins and Diversification of the Mycorrhizal Mutualists.</title>
        <authorList>
            <consortium name="DOE Joint Genome Institute"/>
            <consortium name="Mycorrhizal Genomics Consortium"/>
            <person name="Kohler A."/>
            <person name="Kuo A."/>
            <person name="Nagy L.G."/>
            <person name="Floudas D."/>
            <person name="Copeland A."/>
            <person name="Barry K.W."/>
            <person name="Cichocki N."/>
            <person name="Veneault-Fourrey C."/>
            <person name="LaButti K."/>
            <person name="Lindquist E.A."/>
            <person name="Lipzen A."/>
            <person name="Lundell T."/>
            <person name="Morin E."/>
            <person name="Murat C."/>
            <person name="Riley R."/>
            <person name="Ohm R."/>
            <person name="Sun H."/>
            <person name="Tunlid A."/>
            <person name="Henrissat B."/>
            <person name="Grigoriev I.V."/>
            <person name="Hibbett D.S."/>
            <person name="Martin F."/>
        </authorList>
    </citation>
    <scope>NUCLEOTIDE SEQUENCE [LARGE SCALE GENOMIC DNA]</scope>
    <source>
        <strain evidence="8">Foug A</strain>
    </source>
</reference>
<evidence type="ECO:0000313" key="7">
    <source>
        <dbReference type="EMBL" id="KIM59885.1"/>
    </source>
</evidence>
<dbReference type="GO" id="GO:0016567">
    <property type="term" value="P:protein ubiquitination"/>
    <property type="evidence" value="ECO:0007669"/>
    <property type="project" value="InterPro"/>
</dbReference>
<dbReference type="InterPro" id="IPR001841">
    <property type="entry name" value="Znf_RING"/>
</dbReference>
<keyword evidence="3" id="KW-0862">Zinc</keyword>
<evidence type="ECO:0000256" key="1">
    <source>
        <dbReference type="ARBA" id="ARBA00022723"/>
    </source>
</evidence>
<dbReference type="AlphaFoldDB" id="A0A0C3DGP8"/>
<dbReference type="GO" id="GO:0036297">
    <property type="term" value="P:interstrand cross-link repair"/>
    <property type="evidence" value="ECO:0007669"/>
    <property type="project" value="InterPro"/>
</dbReference>